<dbReference type="InterPro" id="IPR036890">
    <property type="entry name" value="HATPase_C_sf"/>
</dbReference>
<evidence type="ECO:0000256" key="4">
    <source>
        <dbReference type="ARBA" id="ARBA00022679"/>
    </source>
</evidence>
<dbReference type="SMART" id="SM00387">
    <property type="entry name" value="HATPase_c"/>
    <property type="match status" value="1"/>
</dbReference>
<keyword evidence="6" id="KW-0902">Two-component regulatory system</keyword>
<dbReference type="EMBL" id="JACZKO010000072">
    <property type="protein sequence ID" value="MBE0564277.1"/>
    <property type="molecule type" value="Genomic_DNA"/>
</dbReference>
<keyword evidence="4" id="KW-0808">Transferase</keyword>
<reference evidence="10" key="2">
    <citation type="submission" date="2020-10" db="EMBL/GenBank/DDBJ databases">
        <title>Enrichment of novel Verrucomicrobia, Bacteroidetes and Krumholzibacteria in an oxygen-limited, methane- and iron-fed bioreactor inoculated with Bothnian Sea sediments.</title>
        <authorList>
            <person name="Martins P.D."/>
            <person name="de Jong A."/>
            <person name="Lenstra W.K."/>
            <person name="van Helmond N.A.G.M."/>
            <person name="Slomp C.P."/>
            <person name="Jetten M.S.M."/>
            <person name="Welte C.U."/>
            <person name="Rasigraf O."/>
        </authorList>
    </citation>
    <scope>NUCLEOTIDE SEQUENCE</scope>
    <source>
        <strain evidence="10">MAG47</strain>
    </source>
</reference>
<feature type="transmembrane region" description="Helical" evidence="8">
    <location>
        <begin position="68"/>
        <end position="94"/>
    </location>
</feature>
<keyword evidence="8" id="KW-0812">Transmembrane</keyword>
<evidence type="ECO:0000313" key="11">
    <source>
        <dbReference type="Proteomes" id="UP000642265"/>
    </source>
</evidence>
<dbReference type="Gene3D" id="3.30.565.10">
    <property type="entry name" value="Histidine kinase-like ATPase, C-terminal domain"/>
    <property type="match status" value="1"/>
</dbReference>
<dbReference type="InterPro" id="IPR003661">
    <property type="entry name" value="HisK_dim/P_dom"/>
</dbReference>
<keyword evidence="5 10" id="KW-0418">Kinase</keyword>
<dbReference type="GO" id="GO:0000155">
    <property type="term" value="F:phosphorelay sensor kinase activity"/>
    <property type="evidence" value="ECO:0007669"/>
    <property type="project" value="InterPro"/>
</dbReference>
<dbReference type="Pfam" id="PF02518">
    <property type="entry name" value="HATPase_c"/>
    <property type="match status" value="1"/>
</dbReference>
<evidence type="ECO:0000256" key="7">
    <source>
        <dbReference type="SAM" id="MobiDB-lite"/>
    </source>
</evidence>
<dbReference type="Proteomes" id="UP000642265">
    <property type="component" value="Unassembled WGS sequence"/>
</dbReference>
<dbReference type="InterPro" id="IPR000014">
    <property type="entry name" value="PAS"/>
</dbReference>
<evidence type="ECO:0000256" key="3">
    <source>
        <dbReference type="ARBA" id="ARBA00022553"/>
    </source>
</evidence>
<dbReference type="SUPFAM" id="SSF55874">
    <property type="entry name" value="ATPase domain of HSP90 chaperone/DNA topoisomerase II/histidine kinase"/>
    <property type="match status" value="1"/>
</dbReference>
<dbReference type="CDD" id="cd16922">
    <property type="entry name" value="HATPase_EvgS-ArcB-TorS-like"/>
    <property type="match status" value="1"/>
</dbReference>
<keyword evidence="8" id="KW-1133">Transmembrane helix</keyword>
<feature type="region of interest" description="Disordered" evidence="7">
    <location>
        <begin position="588"/>
        <end position="614"/>
    </location>
</feature>
<evidence type="ECO:0000256" key="6">
    <source>
        <dbReference type="ARBA" id="ARBA00023012"/>
    </source>
</evidence>
<evidence type="ECO:0000256" key="2">
    <source>
        <dbReference type="ARBA" id="ARBA00012438"/>
    </source>
</evidence>
<dbReference type="SUPFAM" id="SSF47384">
    <property type="entry name" value="Homodimeric domain of signal transducing histidine kinase"/>
    <property type="match status" value="1"/>
</dbReference>
<dbReference type="CDD" id="cd00082">
    <property type="entry name" value="HisKA"/>
    <property type="match status" value="1"/>
</dbReference>
<dbReference type="SMART" id="SM00388">
    <property type="entry name" value="HisKA"/>
    <property type="match status" value="1"/>
</dbReference>
<feature type="transmembrane region" description="Helical" evidence="8">
    <location>
        <begin position="139"/>
        <end position="156"/>
    </location>
</feature>
<dbReference type="PROSITE" id="PS50109">
    <property type="entry name" value="HIS_KIN"/>
    <property type="match status" value="1"/>
</dbReference>
<dbReference type="PANTHER" id="PTHR43711:SF26">
    <property type="entry name" value="SENSOR HISTIDINE KINASE RCSC"/>
    <property type="match status" value="1"/>
</dbReference>
<dbReference type="InterPro" id="IPR004358">
    <property type="entry name" value="Sig_transdc_His_kin-like_C"/>
</dbReference>
<dbReference type="PANTHER" id="PTHR43711">
    <property type="entry name" value="TWO-COMPONENT HISTIDINE KINASE"/>
    <property type="match status" value="1"/>
</dbReference>
<feature type="transmembrane region" description="Helical" evidence="8">
    <location>
        <begin position="168"/>
        <end position="187"/>
    </location>
</feature>
<feature type="transmembrane region" description="Helical" evidence="8">
    <location>
        <begin position="39"/>
        <end position="61"/>
    </location>
</feature>
<reference evidence="10" key="1">
    <citation type="submission" date="2020-09" db="EMBL/GenBank/DDBJ databases">
        <authorList>
            <person name="Dalcin Martins P."/>
        </authorList>
    </citation>
    <scope>NUCLEOTIDE SEQUENCE</scope>
    <source>
        <strain evidence="10">MAG47</strain>
    </source>
</reference>
<keyword evidence="3" id="KW-0597">Phosphoprotein</keyword>
<dbReference type="InterPro" id="IPR005467">
    <property type="entry name" value="His_kinase_dom"/>
</dbReference>
<keyword evidence="8" id="KW-0472">Membrane</keyword>
<dbReference type="Pfam" id="PF00512">
    <property type="entry name" value="HisKA"/>
    <property type="match status" value="1"/>
</dbReference>
<feature type="compositionally biased region" description="Basic and acidic residues" evidence="7">
    <location>
        <begin position="600"/>
        <end position="614"/>
    </location>
</feature>
<accession>A0A8I0NC14</accession>
<protein>
    <recommendedName>
        <fullName evidence="2">histidine kinase</fullName>
        <ecNumber evidence="2">2.7.13.3</ecNumber>
    </recommendedName>
</protein>
<dbReference type="PRINTS" id="PR00344">
    <property type="entry name" value="BCTRLSENSOR"/>
</dbReference>
<evidence type="ECO:0000256" key="8">
    <source>
        <dbReference type="SAM" id="Phobius"/>
    </source>
</evidence>
<evidence type="ECO:0000313" key="10">
    <source>
        <dbReference type="EMBL" id="MBE0564277.1"/>
    </source>
</evidence>
<comment type="caution">
    <text evidence="10">The sequence shown here is derived from an EMBL/GenBank/DDBJ whole genome shotgun (WGS) entry which is preliminary data.</text>
</comment>
<proteinExistence type="predicted"/>
<evidence type="ECO:0000259" key="9">
    <source>
        <dbReference type="PROSITE" id="PS50109"/>
    </source>
</evidence>
<dbReference type="InterPro" id="IPR003594">
    <property type="entry name" value="HATPase_dom"/>
</dbReference>
<organism evidence="10 11">
    <name type="scientific">Brucella anthropi</name>
    <name type="common">Ochrobactrum anthropi</name>
    <dbReference type="NCBI Taxonomy" id="529"/>
    <lineage>
        <taxon>Bacteria</taxon>
        <taxon>Pseudomonadati</taxon>
        <taxon>Pseudomonadota</taxon>
        <taxon>Alphaproteobacteria</taxon>
        <taxon>Hyphomicrobiales</taxon>
        <taxon>Brucellaceae</taxon>
        <taxon>Brucella/Ochrobactrum group</taxon>
        <taxon>Brucella</taxon>
    </lineage>
</organism>
<comment type="catalytic activity">
    <reaction evidence="1">
        <text>ATP + protein L-histidine = ADP + protein N-phospho-L-histidine.</text>
        <dbReference type="EC" id="2.7.13.3"/>
    </reaction>
</comment>
<evidence type="ECO:0000256" key="5">
    <source>
        <dbReference type="ARBA" id="ARBA00022777"/>
    </source>
</evidence>
<dbReference type="Gene3D" id="1.10.287.130">
    <property type="match status" value="1"/>
</dbReference>
<gene>
    <name evidence="10" type="ORF">IH622_26170</name>
</gene>
<name>A0A8I0NC14_BRUAN</name>
<evidence type="ECO:0000256" key="1">
    <source>
        <dbReference type="ARBA" id="ARBA00000085"/>
    </source>
</evidence>
<dbReference type="InterPro" id="IPR036097">
    <property type="entry name" value="HisK_dim/P_sf"/>
</dbReference>
<feature type="transmembrane region" description="Helical" evidence="8">
    <location>
        <begin position="100"/>
        <end position="127"/>
    </location>
</feature>
<dbReference type="EC" id="2.7.13.3" evidence="2"/>
<feature type="domain" description="Histidine kinase" evidence="9">
    <location>
        <begin position="335"/>
        <end position="559"/>
    </location>
</feature>
<dbReference type="InterPro" id="IPR050736">
    <property type="entry name" value="Sensor_HK_Regulatory"/>
</dbReference>
<sequence>MNAILLKTAETVRMNVQAISRFYERFCRRWVSSPDAVSIRVIGSVITAPVLLCAAVLASGVTPGFTEFAILAASFAGVAMILCALSLMGIAAPVLAGLNFAAYGAGLAAVGAFSHGNAVLWLMAAGLPLEVWFATRKPAAAAAGAAFAAMVLGYFATASGGAISGGSYVSVAVLVLYAASLVARGYANAAKPAQIKVTAPQAAVAAGDLQFSLDSDGVVASVDMNSAKLLGVQSKMLEGTALIDRVHVADRVEYLSLLADLRAGSASSKIDVRLRSIENGDTVFRTYRLEGAASARAITLVGRSLEGEQKLLDEIATLKAELESERIGKGRLLAAVSHELRTPLNSIIGFSDMLSHEMGGKLANEKQREYAGLIHQSGHYLLELVNAVLDNSRLETGNYSIDPQNFAFRDAAEMCTSVMLPQAEKKGVAFCHRVGAGIGELVADRRAIQQILLNLASNAVKFTQSGGCVTIDATRVMASGRAMLEISVSDTGIGIEPEDMQRIGTPFVRADNNYTRAQEGSGLGLSVVKGLVELHQGSMQLKSCPGEGTIVTIRLPVAGPQVVMGEDEYQELGPELGMVIDMHRHQGERRNDWQNDEDNSQIREQKDAQTRKTA</sequence>
<dbReference type="Gene3D" id="3.30.450.20">
    <property type="entry name" value="PAS domain"/>
    <property type="match status" value="1"/>
</dbReference>
<dbReference type="AlphaFoldDB" id="A0A8I0NC14"/>
<dbReference type="CDD" id="cd00130">
    <property type="entry name" value="PAS"/>
    <property type="match status" value="1"/>
</dbReference>